<proteinExistence type="predicted"/>
<organism evidence="1">
    <name type="scientific">Glypta fumiferanae</name>
    <dbReference type="NCBI Taxonomy" id="389681"/>
    <lineage>
        <taxon>Eukaryota</taxon>
        <taxon>Metazoa</taxon>
        <taxon>Ecdysozoa</taxon>
        <taxon>Arthropoda</taxon>
        <taxon>Hexapoda</taxon>
        <taxon>Insecta</taxon>
        <taxon>Pterygota</taxon>
        <taxon>Neoptera</taxon>
        <taxon>Endopterygota</taxon>
        <taxon>Hymenoptera</taxon>
        <taxon>Apocrita</taxon>
        <taxon>Ichneumonoidea</taxon>
        <taxon>Ichneumonidae</taxon>
        <taxon>Banchinae</taxon>
        <taxon>Glypta</taxon>
    </lineage>
</organism>
<reference evidence="1" key="1">
    <citation type="journal article" date="2015" name="J. Virol.">
        <title>Genomic and Proteomic Analyses Indicate that Banchine and Campoplegine Polydnaviruses Have Similar, if Not Identical, Viral Ancestors.</title>
        <authorList>
            <person name="Beliveau C."/>
            <person name="Cohen A."/>
            <person name="Stewart D."/>
            <person name="Periquet G."/>
            <person name="Djoumad A."/>
            <person name="Kuhn L."/>
            <person name="Stoltz D."/>
            <person name="Volkoff A.-N."/>
            <person name="Herniou E."/>
            <person name="Drezen J.-M."/>
            <person name="Cusson M."/>
        </authorList>
    </citation>
    <scope>NUCLEOTIDE SEQUENCE</scope>
</reference>
<dbReference type="EMBL" id="KP706798">
    <property type="protein sequence ID" value="AKD28060.1"/>
    <property type="molecule type" value="Genomic_DNA"/>
</dbReference>
<accession>A0A0F6Q8T2</accession>
<sequence>MDDFSHLISKDYFRTSRSDGLVYILDDIAGQKYNVRQLTAMYPKVSRNFIEDHVNVLNSSKQDNYFYRVVGHHYFNRLREAYCQLIEGATDIAKEIDKLSRGKRRGIVDTRTTFVLYEDTCEINGTMDIDKIIRQQPDALRSVIKYTNTQLDTKGLSSLYFHTARKNILWCRYEQNHTAMALNHHVNCSTRADYARYNHLTYDDFLSLTSSNRVSNKSGRTIDKTRLGTFIANHRHKDRPRSHEYTHKYQCLDIDDDNNEIVRDAENANEDSADPRETPDFAGCLFRHAPHSLFNPTTVDRSTPYHVYAPQQNFTFNVRSLVEVTTLCRALNVFSDRFSETKIRHNNGNIVAFALDPETNNFAVQFGNGKTFYSTYNYERDNVPAAEMETATIHTYPLQTEQPVNVVAFKTAFAKRLVALSPSERFVNRVQDTCHSMSVLFEDRSKFIVEIARDRLFVVYEIDMDETNAVKLRDVVIRSYEETTTITTLDKPMSELQEADGSNVGARQKLNRRQRSTRNVKDRDIKLTIYSMMHGINDTGMLNVLRHSYIPTLICNRDMPFFRKLHESLANMKEFQKRINLHYRAICAYSTQPNLVGIDIVAGRRVLSCATTTKIAIPDRASSGQNVNSGSSGGIDPGFGGQPCGYKFTKKSLHLKNTMYNLAEQTETVKRYLGLGEHELSGQVEEFIDYNLIDLLYTCRSRDTAYVIMRWDTESTQFDLVSTGRANPSWSLAADDTARGSTAEDMMREYSTFKVLFLESSEELSIIQKKINAIRNKQFVSICGDTIDRNSLTKQVELEQPSRDTGKRERVRFLEAEVAVFNINWNVAVLLSISNNHVNRTQAVVRPRTPMSDVLSADVDPGLTARLSFLDRYGIKGLAIERCQYLERQGYHNGLFIFYYYVCSLNSRFWGLGLLFYKIPLSPCPFVLIDDDKTLIVNGTSNDTRKHFTYVFTSRIADTWTDIVNFDKNSEFALIYSDNPIVYYLGKYCAAISSYYDDPRTPFYNLASAFVDYDMNKCSLSCNEECMNMINWATIECALCFDCHYEYEFTSSQWKSMEKFRCNELKHLLMARFLLVHCCRSTICNREYAEKDPRLNGRLAMLTLTRRSLKMALHVNLYNATNDILQSVQDTGELNVIEFKSESFVQFILKKMTNRSVPLVANAATLLRIFGNDENIFGLLLRKSLTRMFRELIAARCYKTLSSWIKCGVCDRLEHKLNLKRSYNAFNCELMDIMKYIEKIIKPHYTCKEISIDRAHGTITLPLSFDRQENVDKIYRNGFTWKYEKETRNKTKISKNAVRSYSFPDPIKNICQKNYPNVSSRE</sequence>
<gene>
    <name evidence="1" type="primary">U28</name>
</gene>
<evidence type="ECO:0000313" key="1">
    <source>
        <dbReference type="EMBL" id="AKD28060.1"/>
    </source>
</evidence>
<protein>
    <submittedName>
        <fullName evidence="1">Uncharacterized protein</fullName>
    </submittedName>
</protein>
<name>A0A0F6Q8T2_9HYME</name>